<feature type="transmembrane region" description="Helical" evidence="1">
    <location>
        <begin position="70"/>
        <end position="89"/>
    </location>
</feature>
<keyword evidence="1" id="KW-0812">Transmembrane</keyword>
<dbReference type="Proteomes" id="UP000054770">
    <property type="component" value="Unassembled WGS sequence"/>
</dbReference>
<evidence type="ECO:0000313" key="3">
    <source>
        <dbReference type="Proteomes" id="UP000054770"/>
    </source>
</evidence>
<dbReference type="OrthoDB" id="8657441at2"/>
<gene>
    <name evidence="2" type="ORF">AWB68_07337</name>
</gene>
<dbReference type="Gene3D" id="1.10.3730.20">
    <property type="match status" value="1"/>
</dbReference>
<dbReference type="EMBL" id="FCON02000162">
    <property type="protein sequence ID" value="SAL84522.1"/>
    <property type="molecule type" value="Genomic_DNA"/>
</dbReference>
<proteinExistence type="predicted"/>
<comment type="caution">
    <text evidence="2">The sequence shown here is derived from an EMBL/GenBank/DDBJ whole genome shotgun (WGS) entry which is preliminary data.</text>
</comment>
<name>A0A158KTQ0_9BURK</name>
<keyword evidence="1" id="KW-1133">Transmembrane helix</keyword>
<keyword evidence="3" id="KW-1185">Reference proteome</keyword>
<sequence>MSYIVLILSGTCSALASILLRFAGKLPGSGEALLFGMAAPPLVYRVAAIAAYGAGFVLYALALRRLELSVAYPLMVAATILEIMVFGALSGEAMSMRTLAGAALLIASVVLLYAPTVKA</sequence>
<feature type="transmembrane region" description="Helical" evidence="1">
    <location>
        <begin position="95"/>
        <end position="114"/>
    </location>
</feature>
<keyword evidence="1" id="KW-0472">Membrane</keyword>
<reference evidence="2" key="1">
    <citation type="submission" date="2016-01" db="EMBL/GenBank/DDBJ databases">
        <authorList>
            <person name="Peeters C."/>
        </authorList>
    </citation>
    <scope>NUCLEOTIDE SEQUENCE [LARGE SCALE GENOMIC DNA]</scope>
    <source>
        <strain evidence="2">LMG 22940</strain>
    </source>
</reference>
<dbReference type="AlphaFoldDB" id="A0A158KTQ0"/>
<organism evidence="2 3">
    <name type="scientific">Caballeronia choica</name>
    <dbReference type="NCBI Taxonomy" id="326476"/>
    <lineage>
        <taxon>Bacteria</taxon>
        <taxon>Pseudomonadati</taxon>
        <taxon>Pseudomonadota</taxon>
        <taxon>Betaproteobacteria</taxon>
        <taxon>Burkholderiales</taxon>
        <taxon>Burkholderiaceae</taxon>
        <taxon>Caballeronia</taxon>
    </lineage>
</organism>
<evidence type="ECO:0000256" key="1">
    <source>
        <dbReference type="SAM" id="Phobius"/>
    </source>
</evidence>
<accession>A0A158KTQ0</accession>
<feature type="transmembrane region" description="Helical" evidence="1">
    <location>
        <begin position="42"/>
        <end position="63"/>
    </location>
</feature>
<dbReference type="InterPro" id="IPR037185">
    <property type="entry name" value="EmrE-like"/>
</dbReference>
<protein>
    <submittedName>
        <fullName evidence="2">Small multidrug resistance protein</fullName>
    </submittedName>
</protein>
<evidence type="ECO:0000313" key="2">
    <source>
        <dbReference type="EMBL" id="SAL84522.1"/>
    </source>
</evidence>
<dbReference type="SUPFAM" id="SSF103481">
    <property type="entry name" value="Multidrug resistance efflux transporter EmrE"/>
    <property type="match status" value="1"/>
</dbReference>